<protein>
    <submittedName>
        <fullName evidence="2">Diguanylate cyclase domain protein</fullName>
    </submittedName>
</protein>
<evidence type="ECO:0000313" key="3">
    <source>
        <dbReference type="Proteomes" id="UP000254502"/>
    </source>
</evidence>
<keyword evidence="1" id="KW-0472">Membrane</keyword>
<proteinExistence type="predicted"/>
<dbReference type="Proteomes" id="UP000254502">
    <property type="component" value="Unassembled WGS sequence"/>
</dbReference>
<keyword evidence="1" id="KW-0812">Transmembrane</keyword>
<dbReference type="EMBL" id="UHAQ01000003">
    <property type="protein sequence ID" value="SUK87981.1"/>
    <property type="molecule type" value="Genomic_DNA"/>
</dbReference>
<name>A0A380E1R6_STAAU</name>
<gene>
    <name evidence="2" type="ORF">NCTC5664_02970</name>
</gene>
<evidence type="ECO:0000313" key="2">
    <source>
        <dbReference type="EMBL" id="SUK87981.1"/>
    </source>
</evidence>
<organism evidence="2 3">
    <name type="scientific">Staphylococcus aureus</name>
    <dbReference type="NCBI Taxonomy" id="1280"/>
    <lineage>
        <taxon>Bacteria</taxon>
        <taxon>Bacillati</taxon>
        <taxon>Bacillota</taxon>
        <taxon>Bacilli</taxon>
        <taxon>Bacillales</taxon>
        <taxon>Staphylococcaceae</taxon>
        <taxon>Staphylococcus</taxon>
    </lineage>
</organism>
<accession>A0A380E1R6</accession>
<evidence type="ECO:0000256" key="1">
    <source>
        <dbReference type="SAM" id="Phobius"/>
    </source>
</evidence>
<sequence length="55" mass="6601">MFEAFIYNISVIVAGIYLFHRLQYSENKRMVFLRLMSLFNDNRIIIIICLPYPLS</sequence>
<reference evidence="2 3" key="1">
    <citation type="submission" date="2018-06" db="EMBL/GenBank/DDBJ databases">
        <authorList>
            <consortium name="Pathogen Informatics"/>
            <person name="Doyle S."/>
        </authorList>
    </citation>
    <scope>NUCLEOTIDE SEQUENCE [LARGE SCALE GENOMIC DNA]</scope>
    <source>
        <strain evidence="2 3">NCTC5664</strain>
    </source>
</reference>
<dbReference type="AlphaFoldDB" id="A0A380E1R6"/>
<feature type="transmembrane region" description="Helical" evidence="1">
    <location>
        <begin position="6"/>
        <end position="24"/>
    </location>
</feature>
<keyword evidence="1" id="KW-1133">Transmembrane helix</keyword>